<feature type="domain" description="Gram-positive cocci surface proteins LPxTG" evidence="9">
    <location>
        <begin position="675"/>
        <end position="708"/>
    </location>
</feature>
<keyword evidence="7" id="KW-0472">Membrane</keyword>
<dbReference type="EMBL" id="JBHSSK010000014">
    <property type="protein sequence ID" value="MFC6206777.1"/>
    <property type="molecule type" value="Genomic_DNA"/>
</dbReference>
<dbReference type="PROSITE" id="PS50847">
    <property type="entry name" value="GRAM_POS_ANCHORING"/>
    <property type="match status" value="1"/>
</dbReference>
<dbReference type="InterPro" id="IPR051848">
    <property type="entry name" value="PGIP"/>
</dbReference>
<gene>
    <name evidence="10" type="ORF">ACFP1G_04705</name>
</gene>
<evidence type="ECO:0000313" key="10">
    <source>
        <dbReference type="EMBL" id="MFC6206777.1"/>
    </source>
</evidence>
<keyword evidence="11" id="KW-1185">Reference proteome</keyword>
<organism evidence="10 11">
    <name type="scientific">Levilactobacillus tongjiangensis</name>
    <dbReference type="NCBI Taxonomy" id="2486023"/>
    <lineage>
        <taxon>Bacteria</taxon>
        <taxon>Bacillati</taxon>
        <taxon>Bacillota</taxon>
        <taxon>Bacilli</taxon>
        <taxon>Lactobacillales</taxon>
        <taxon>Lactobacillaceae</taxon>
        <taxon>Levilactobacillus</taxon>
    </lineage>
</organism>
<dbReference type="Proteomes" id="UP001596254">
    <property type="component" value="Unassembled WGS sequence"/>
</dbReference>
<evidence type="ECO:0000256" key="7">
    <source>
        <dbReference type="SAM" id="Phobius"/>
    </source>
</evidence>
<dbReference type="InterPro" id="IPR001611">
    <property type="entry name" value="Leu-rich_rpt"/>
</dbReference>
<evidence type="ECO:0000256" key="8">
    <source>
        <dbReference type="SAM" id="SignalP"/>
    </source>
</evidence>
<dbReference type="PROSITE" id="PS51450">
    <property type="entry name" value="LRR"/>
    <property type="match status" value="1"/>
</dbReference>
<keyword evidence="2" id="KW-0134">Cell wall</keyword>
<comment type="subcellular location">
    <subcellularLocation>
        <location evidence="1">Cell envelope</location>
    </subcellularLocation>
</comment>
<proteinExistence type="predicted"/>
<evidence type="ECO:0000256" key="5">
    <source>
        <dbReference type="ARBA" id="ARBA00023088"/>
    </source>
</evidence>
<comment type="caution">
    <text evidence="10">The sequence shown here is derived from an EMBL/GenBank/DDBJ whole genome shotgun (WGS) entry which is preliminary data.</text>
</comment>
<dbReference type="SUPFAM" id="SSF52058">
    <property type="entry name" value="L domain-like"/>
    <property type="match status" value="1"/>
</dbReference>
<evidence type="ECO:0000256" key="2">
    <source>
        <dbReference type="ARBA" id="ARBA00022512"/>
    </source>
</evidence>
<name>A0ABW1SQY8_9LACO</name>
<dbReference type="InterPro" id="IPR032675">
    <property type="entry name" value="LRR_dom_sf"/>
</dbReference>
<feature type="compositionally biased region" description="Polar residues" evidence="6">
    <location>
        <begin position="77"/>
        <end position="93"/>
    </location>
</feature>
<evidence type="ECO:0000256" key="3">
    <source>
        <dbReference type="ARBA" id="ARBA00022525"/>
    </source>
</evidence>
<evidence type="ECO:0000256" key="4">
    <source>
        <dbReference type="ARBA" id="ARBA00022729"/>
    </source>
</evidence>
<dbReference type="RefSeq" id="WP_125693631.1">
    <property type="nucleotide sequence ID" value="NZ_JBHSSK010000014.1"/>
</dbReference>
<keyword evidence="7" id="KW-0812">Transmembrane</keyword>
<reference evidence="11" key="1">
    <citation type="journal article" date="2019" name="Int. J. Syst. Evol. Microbiol.">
        <title>The Global Catalogue of Microorganisms (GCM) 10K type strain sequencing project: providing services to taxonomists for standard genome sequencing and annotation.</title>
        <authorList>
            <consortium name="The Broad Institute Genomics Platform"/>
            <consortium name="The Broad Institute Genome Sequencing Center for Infectious Disease"/>
            <person name="Wu L."/>
            <person name="Ma J."/>
        </authorList>
    </citation>
    <scope>NUCLEOTIDE SEQUENCE [LARGE SCALE GENOMIC DNA]</scope>
    <source>
        <strain evidence="11">CCM 8905</strain>
    </source>
</reference>
<sequence length="708" mass="75243">MLQKVEGVSKEHYKSYKAGKRWVFACITVLALGMGLASVSVAQADTPDTDAAQSSVVKQDAGSTVKPAGVVDDQAKDQTSNDVSGVKGQQQDPQEPATPSKDQAPKEDAPAASEKQPEQIQSAAQKGDQESVTKDGSKQTEEPVQNDKQQAPKLMSAPASKLAVDRSNLAKVAKPSIDGVDASVWMPSQAMRTWVENVVQKSAPWAKITDANLYQFIEDATTLTTSNYSGTIPMPSEFEGLQYFTNLQNFDYGYDIPADQMIDFSFAPNLKQLDLGSLNGTATPKDVASFFNTYLASNTKLSSMDVSHFGLTGTIPDLSRYTALSYLNMANNNLSGDLSGIAGLASLNNLNLANNQLTGSVPSLSNWPDIQYLYINNNRLSGDLPDLSNFTGMFYGIYNEFSSGMLDRYNGSTQINNYSYYQFLNGKSYTLTAKNRTFDPITNVVSGVQDGKTGQLSSDPIILTQYSKGVRITYGAPDDTVAMTDLLAWEGKQENATSWFTVEADPTNKLGFNLVANADAPDGTYYMAIRNSSYTSQYGGYIAYVSFEIKNDQTPVVDPGTGTTTTTDPMPGVDQPAVVAPSVDATTDTDAPVVTTGGDAATIDEADQPVVKTVAKKAGSHQNAVVQSNGQAAKVTVAKMAASAVKTGGQAATVAKTSTTASDQTANQSAAKTTLPQTNEQSTASAIVAGIAMLLATLGLGVKSRKND</sequence>
<evidence type="ECO:0000259" key="9">
    <source>
        <dbReference type="PROSITE" id="PS50847"/>
    </source>
</evidence>
<dbReference type="PANTHER" id="PTHR48059:SF30">
    <property type="entry name" value="OS06G0587000 PROTEIN"/>
    <property type="match status" value="1"/>
</dbReference>
<feature type="compositionally biased region" description="Basic and acidic residues" evidence="6">
    <location>
        <begin position="127"/>
        <end position="141"/>
    </location>
</feature>
<dbReference type="Pfam" id="PF00746">
    <property type="entry name" value="Gram_pos_anchor"/>
    <property type="match status" value="1"/>
</dbReference>
<feature type="transmembrane region" description="Helical" evidence="7">
    <location>
        <begin position="684"/>
        <end position="702"/>
    </location>
</feature>
<keyword evidence="3" id="KW-0964">Secreted</keyword>
<evidence type="ECO:0000256" key="6">
    <source>
        <dbReference type="SAM" id="MobiDB-lite"/>
    </source>
</evidence>
<dbReference type="Gene3D" id="3.80.10.10">
    <property type="entry name" value="Ribonuclease Inhibitor"/>
    <property type="match status" value="1"/>
</dbReference>
<dbReference type="InterPro" id="IPR019931">
    <property type="entry name" value="LPXTG_anchor"/>
</dbReference>
<feature type="region of interest" description="Disordered" evidence="6">
    <location>
        <begin position="51"/>
        <end position="160"/>
    </location>
</feature>
<dbReference type="NCBIfam" id="TIGR01167">
    <property type="entry name" value="LPXTG_anchor"/>
    <property type="match status" value="1"/>
</dbReference>
<evidence type="ECO:0000256" key="1">
    <source>
        <dbReference type="ARBA" id="ARBA00004196"/>
    </source>
</evidence>
<evidence type="ECO:0000313" key="11">
    <source>
        <dbReference type="Proteomes" id="UP001596254"/>
    </source>
</evidence>
<dbReference type="PANTHER" id="PTHR48059">
    <property type="entry name" value="POLYGALACTURONASE INHIBITOR 1"/>
    <property type="match status" value="1"/>
</dbReference>
<keyword evidence="4 8" id="KW-0732">Signal</keyword>
<dbReference type="NCBIfam" id="TIGR03715">
    <property type="entry name" value="KxYKxGKxW"/>
    <property type="match status" value="1"/>
</dbReference>
<keyword evidence="7" id="KW-1133">Transmembrane helix</keyword>
<accession>A0ABW1SQY8</accession>
<keyword evidence="5" id="KW-0572">Peptidoglycan-anchor</keyword>
<feature type="compositionally biased region" description="Polar residues" evidence="6">
    <location>
        <begin position="663"/>
        <end position="681"/>
    </location>
</feature>
<feature type="signal peptide" evidence="8">
    <location>
        <begin position="1"/>
        <end position="44"/>
    </location>
</feature>
<feature type="region of interest" description="Disordered" evidence="6">
    <location>
        <begin position="658"/>
        <end position="681"/>
    </location>
</feature>
<protein>
    <submittedName>
        <fullName evidence="10">KxYKxGKxW signal peptide domain-containing protein</fullName>
    </submittedName>
</protein>
<feature type="chain" id="PRO_5045142602" evidence="8">
    <location>
        <begin position="45"/>
        <end position="708"/>
    </location>
</feature>
<dbReference type="Pfam" id="PF19258">
    <property type="entry name" value="KxYKxGKxW_sig"/>
    <property type="match status" value="1"/>
</dbReference>
<dbReference type="InterPro" id="IPR022263">
    <property type="entry name" value="KxYKxGKxW"/>
</dbReference>